<accession>A0ABU9HDL2</accession>
<dbReference type="Proteomes" id="UP001366060">
    <property type="component" value="Unassembled WGS sequence"/>
</dbReference>
<evidence type="ECO:0000313" key="9">
    <source>
        <dbReference type="EMBL" id="MEL0659893.1"/>
    </source>
</evidence>
<reference evidence="9 10" key="1">
    <citation type="submission" date="2024-02" db="EMBL/GenBank/DDBJ databases">
        <title>Bacteria isolated from the canopy kelp, Nereocystis luetkeana.</title>
        <authorList>
            <person name="Pfister C.A."/>
            <person name="Younker I.T."/>
            <person name="Light S.H."/>
        </authorList>
    </citation>
    <scope>NUCLEOTIDE SEQUENCE [LARGE SCALE GENOMIC DNA]</scope>
    <source>
        <strain evidence="9 10">TI.2.07</strain>
    </source>
</reference>
<dbReference type="PANTHER" id="PTHR21624:SF1">
    <property type="entry name" value="ALKYLGLYCEROL MONOOXYGENASE"/>
    <property type="match status" value="1"/>
</dbReference>
<evidence type="ECO:0000256" key="1">
    <source>
        <dbReference type="ARBA" id="ARBA00004127"/>
    </source>
</evidence>
<dbReference type="Pfam" id="PF04116">
    <property type="entry name" value="FA_hydroxylase"/>
    <property type="match status" value="1"/>
</dbReference>
<evidence type="ECO:0000259" key="8">
    <source>
        <dbReference type="Pfam" id="PF04116"/>
    </source>
</evidence>
<evidence type="ECO:0000256" key="4">
    <source>
        <dbReference type="ARBA" id="ARBA00023002"/>
    </source>
</evidence>
<name>A0ABU9HDL2_9GAMM</name>
<evidence type="ECO:0000256" key="2">
    <source>
        <dbReference type="ARBA" id="ARBA00022692"/>
    </source>
</evidence>
<evidence type="ECO:0000256" key="6">
    <source>
        <dbReference type="ARBA" id="ARBA00023136"/>
    </source>
</evidence>
<sequence length="335" mass="38970">MDNFLSEYWDDLSSLFSNSQQRLFWGYLLCAMFIAALYSLKNNTEPLFTKFTNAFGFPHWFSKSAIADYKMIIINKAIYLLCNPLLLGKLTVATFIFEGMHQLVGHRNLDIETPGWIIVTAFTLFIFTFDDFARFYTHKIMHEVHWLWEFHKTHHSATTLTPLSVLRTHPVEGLLFAIRGALVQGISIGVFIFLFDDKVDLFTVLNVNIILFVFNVTGANLRHSHISIGYYKCIEKYFISPAQHHIHHSTSPRHFNKNYGAILAVWDKLFNTFHHSESDVTLQYGLSKNQLANEQTLKKLYLSAFINSYRIIKKRLFTYSLRFSRSKSNTVNEPQ</sequence>
<evidence type="ECO:0000256" key="5">
    <source>
        <dbReference type="ARBA" id="ARBA00023098"/>
    </source>
</evidence>
<dbReference type="RefSeq" id="WP_341628405.1">
    <property type="nucleotide sequence ID" value="NZ_JBAKBA010000028.1"/>
</dbReference>
<protein>
    <submittedName>
        <fullName evidence="9">Sterol desaturase family protein</fullName>
    </submittedName>
</protein>
<dbReference type="EMBL" id="JBAKBA010000028">
    <property type="protein sequence ID" value="MEL0659893.1"/>
    <property type="molecule type" value="Genomic_DNA"/>
</dbReference>
<comment type="caution">
    <text evidence="9">The sequence shown here is derived from an EMBL/GenBank/DDBJ whole genome shotgun (WGS) entry which is preliminary data.</text>
</comment>
<keyword evidence="6 7" id="KW-0472">Membrane</keyword>
<keyword evidence="4" id="KW-0560">Oxidoreductase</keyword>
<dbReference type="InterPro" id="IPR051689">
    <property type="entry name" value="Sterol_desaturase/TMEM195"/>
</dbReference>
<keyword evidence="5" id="KW-0443">Lipid metabolism</keyword>
<dbReference type="InterPro" id="IPR006694">
    <property type="entry name" value="Fatty_acid_hydroxylase"/>
</dbReference>
<feature type="domain" description="Fatty acid hydroxylase" evidence="8">
    <location>
        <begin position="124"/>
        <end position="272"/>
    </location>
</feature>
<feature type="transmembrane region" description="Helical" evidence="7">
    <location>
        <begin position="174"/>
        <end position="195"/>
    </location>
</feature>
<feature type="transmembrane region" description="Helical" evidence="7">
    <location>
        <begin position="23"/>
        <end position="40"/>
    </location>
</feature>
<feature type="transmembrane region" description="Helical" evidence="7">
    <location>
        <begin position="201"/>
        <end position="221"/>
    </location>
</feature>
<evidence type="ECO:0000313" key="10">
    <source>
        <dbReference type="Proteomes" id="UP001366060"/>
    </source>
</evidence>
<keyword evidence="2 7" id="KW-0812">Transmembrane</keyword>
<keyword evidence="10" id="KW-1185">Reference proteome</keyword>
<comment type="subcellular location">
    <subcellularLocation>
        <location evidence="1">Endomembrane system</location>
        <topology evidence="1">Multi-pass membrane protein</topology>
    </subcellularLocation>
</comment>
<keyword evidence="3 7" id="KW-1133">Transmembrane helix</keyword>
<evidence type="ECO:0000256" key="7">
    <source>
        <dbReference type="SAM" id="Phobius"/>
    </source>
</evidence>
<evidence type="ECO:0000256" key="3">
    <source>
        <dbReference type="ARBA" id="ARBA00022989"/>
    </source>
</evidence>
<dbReference type="PANTHER" id="PTHR21624">
    <property type="entry name" value="STEROL DESATURASE-RELATED PROTEIN"/>
    <property type="match status" value="1"/>
</dbReference>
<feature type="transmembrane region" description="Helical" evidence="7">
    <location>
        <begin position="77"/>
        <end position="96"/>
    </location>
</feature>
<gene>
    <name evidence="9" type="ORF">V6255_12170</name>
</gene>
<proteinExistence type="predicted"/>
<feature type="transmembrane region" description="Helical" evidence="7">
    <location>
        <begin position="116"/>
        <end position="133"/>
    </location>
</feature>
<organism evidence="9 10">
    <name type="scientific">Psychromonas arctica</name>
    <dbReference type="NCBI Taxonomy" id="168275"/>
    <lineage>
        <taxon>Bacteria</taxon>
        <taxon>Pseudomonadati</taxon>
        <taxon>Pseudomonadota</taxon>
        <taxon>Gammaproteobacteria</taxon>
        <taxon>Alteromonadales</taxon>
        <taxon>Psychromonadaceae</taxon>
        <taxon>Psychromonas</taxon>
    </lineage>
</organism>